<evidence type="ECO:0000256" key="1">
    <source>
        <dbReference type="ARBA" id="ARBA00022598"/>
    </source>
</evidence>
<keyword evidence="2" id="KW-0547">Nucleotide-binding</keyword>
<dbReference type="AlphaFoldDB" id="E1R7P6"/>
<sequence length="324" mass="37349">MQREMILFRSRLNRAVRNFFESKGFLEVETPQLSPTVIPEAHIELFSTRFFSDRFGERELYLLPSPEIHMKQLIAEGSGSIFQICKSFRNDEQMSHYHNPEFSMLEWYAVQGSSEENIATTEELFSCLAETLHRDGEYLSPPFRRMTMAEAFDRFAGIDLEKGLSLPGLRKQAQAAGIDLRDKQESWEELFHRIFLTHVEPELPADRPLVLERYPAAVEVLAERIPGTGWLDRWELYVKGTELANCYAEERSQKQVESFFHSQSAQKVQSSRVVPDIDPEYPQIFRNFPKCSGVALGMDRLAMLFSGAATIEGVMLFPFSDMLR</sequence>
<dbReference type="GO" id="GO:0005524">
    <property type="term" value="F:ATP binding"/>
    <property type="evidence" value="ECO:0007669"/>
    <property type="project" value="UniProtKB-KW"/>
</dbReference>
<keyword evidence="6" id="KW-1185">Reference proteome</keyword>
<dbReference type="InterPro" id="IPR045864">
    <property type="entry name" value="aa-tRNA-synth_II/BPL/LPL"/>
</dbReference>
<name>E1R7P6_SEDSS</name>
<evidence type="ECO:0000313" key="6">
    <source>
        <dbReference type="Proteomes" id="UP000002318"/>
    </source>
</evidence>
<dbReference type="KEGG" id="ssm:Spirs_3665"/>
<dbReference type="HOGENOM" id="CLU_008255_1_0_12"/>
<feature type="domain" description="Aminoacyl-transfer RNA synthetases class-II family profile" evidence="4">
    <location>
        <begin position="1"/>
        <end position="318"/>
    </location>
</feature>
<keyword evidence="5" id="KW-0030">Aminoacyl-tRNA synthetase</keyword>
<keyword evidence="1" id="KW-0436">Ligase</keyword>
<dbReference type="GO" id="GO:0000049">
    <property type="term" value="F:tRNA binding"/>
    <property type="evidence" value="ECO:0007669"/>
    <property type="project" value="TreeGrafter"/>
</dbReference>
<dbReference type="STRING" id="573413.Spirs_3665"/>
<dbReference type="EMBL" id="CP002116">
    <property type="protein sequence ID" value="ADK82751.1"/>
    <property type="molecule type" value="Genomic_DNA"/>
</dbReference>
<evidence type="ECO:0000256" key="2">
    <source>
        <dbReference type="ARBA" id="ARBA00022741"/>
    </source>
</evidence>
<dbReference type="PANTHER" id="PTHR42918:SF6">
    <property type="entry name" value="ELONGATION FACTOR P--(R)-BETA-LYSINE LIGASE"/>
    <property type="match status" value="1"/>
</dbReference>
<proteinExistence type="predicted"/>
<evidence type="ECO:0000256" key="3">
    <source>
        <dbReference type="ARBA" id="ARBA00022840"/>
    </source>
</evidence>
<dbReference type="SUPFAM" id="SSF55681">
    <property type="entry name" value="Class II aaRS and biotin synthetases"/>
    <property type="match status" value="1"/>
</dbReference>
<dbReference type="Gene3D" id="3.30.930.10">
    <property type="entry name" value="Bira Bifunctional Protein, Domain 2"/>
    <property type="match status" value="1"/>
</dbReference>
<dbReference type="InterPro" id="IPR018149">
    <property type="entry name" value="Lys-tRNA-synth_II_C"/>
</dbReference>
<protein>
    <submittedName>
        <fullName evidence="5">tRNA synthetase class II (D K and N)</fullName>
    </submittedName>
</protein>
<dbReference type="InterPro" id="IPR004364">
    <property type="entry name" value="Aa-tRNA-synt_II"/>
</dbReference>
<evidence type="ECO:0000313" key="5">
    <source>
        <dbReference type="EMBL" id="ADK82751.1"/>
    </source>
</evidence>
<dbReference type="GO" id="GO:0006430">
    <property type="term" value="P:lysyl-tRNA aminoacylation"/>
    <property type="evidence" value="ECO:0007669"/>
    <property type="project" value="InterPro"/>
</dbReference>
<dbReference type="PRINTS" id="PR00982">
    <property type="entry name" value="TRNASYNTHLYS"/>
</dbReference>
<organism evidence="5 6">
    <name type="scientific">Sediminispirochaeta smaragdinae (strain DSM 11293 / JCM 15392 / SEBR 4228)</name>
    <name type="common">Spirochaeta smaragdinae</name>
    <dbReference type="NCBI Taxonomy" id="573413"/>
    <lineage>
        <taxon>Bacteria</taxon>
        <taxon>Pseudomonadati</taxon>
        <taxon>Spirochaetota</taxon>
        <taxon>Spirochaetia</taxon>
        <taxon>Spirochaetales</taxon>
        <taxon>Spirochaetaceae</taxon>
        <taxon>Sediminispirochaeta</taxon>
    </lineage>
</organism>
<dbReference type="RefSeq" id="WP_013256210.1">
    <property type="nucleotide sequence ID" value="NC_014364.1"/>
</dbReference>
<accession>E1R7P6</accession>
<evidence type="ECO:0000259" key="4">
    <source>
        <dbReference type="PROSITE" id="PS50862"/>
    </source>
</evidence>
<dbReference type="GO" id="GO:0005829">
    <property type="term" value="C:cytosol"/>
    <property type="evidence" value="ECO:0007669"/>
    <property type="project" value="TreeGrafter"/>
</dbReference>
<gene>
    <name evidence="5" type="ordered locus">Spirs_3665</name>
</gene>
<keyword evidence="3" id="KW-0067">ATP-binding</keyword>
<dbReference type="Proteomes" id="UP000002318">
    <property type="component" value="Chromosome"/>
</dbReference>
<dbReference type="Pfam" id="PF00152">
    <property type="entry name" value="tRNA-synt_2"/>
    <property type="match status" value="1"/>
</dbReference>
<dbReference type="InterPro" id="IPR006195">
    <property type="entry name" value="aa-tRNA-synth_II"/>
</dbReference>
<dbReference type="PROSITE" id="PS50862">
    <property type="entry name" value="AA_TRNA_LIGASE_II"/>
    <property type="match status" value="1"/>
</dbReference>
<reference evidence="5 6" key="1">
    <citation type="journal article" date="2010" name="Stand. Genomic Sci.">
        <title>Complete genome sequence of Spirochaeta smaragdinae type strain (SEBR 4228).</title>
        <authorList>
            <person name="Mavromatis K."/>
            <person name="Yasawong M."/>
            <person name="Chertkov O."/>
            <person name="Lapidus A."/>
            <person name="Lucas S."/>
            <person name="Nolan M."/>
            <person name="Del Rio T.G."/>
            <person name="Tice H."/>
            <person name="Cheng J.F."/>
            <person name="Pitluck S."/>
            <person name="Liolios K."/>
            <person name="Ivanova N."/>
            <person name="Tapia R."/>
            <person name="Han C."/>
            <person name="Bruce D."/>
            <person name="Goodwin L."/>
            <person name="Pati A."/>
            <person name="Chen A."/>
            <person name="Palaniappan K."/>
            <person name="Land M."/>
            <person name="Hauser L."/>
            <person name="Chang Y.J."/>
            <person name="Jeffries C.D."/>
            <person name="Detter J.C."/>
            <person name="Rohde M."/>
            <person name="Brambilla E."/>
            <person name="Spring S."/>
            <person name="Goker M."/>
            <person name="Sikorski J."/>
            <person name="Woyke T."/>
            <person name="Bristow J."/>
            <person name="Eisen J.A."/>
            <person name="Markowitz V."/>
            <person name="Hugenholtz P."/>
            <person name="Klenk H.P."/>
            <person name="Kyrpides N.C."/>
        </authorList>
    </citation>
    <scope>NUCLEOTIDE SEQUENCE [LARGE SCALE GENOMIC DNA]</scope>
    <source>
        <strain evidence="6">DSM 11293 / JCM 15392 / SEBR 4228</strain>
    </source>
</reference>
<dbReference type="eggNOG" id="COG2269">
    <property type="taxonomic scope" value="Bacteria"/>
</dbReference>
<dbReference type="GO" id="GO:0004824">
    <property type="term" value="F:lysine-tRNA ligase activity"/>
    <property type="evidence" value="ECO:0007669"/>
    <property type="project" value="InterPro"/>
</dbReference>
<dbReference type="PANTHER" id="PTHR42918">
    <property type="entry name" value="LYSYL-TRNA SYNTHETASE"/>
    <property type="match status" value="1"/>
</dbReference>